<keyword evidence="6 7" id="KW-0472">Membrane</keyword>
<dbReference type="RefSeq" id="WP_075077963.1">
    <property type="nucleotide sequence ID" value="NZ_BDCO01000002.1"/>
</dbReference>
<feature type="binding site" evidence="7">
    <location>
        <position position="143"/>
    </location>
    <ligand>
        <name>a 1,2-diacyl-sn-glycero-3-phospho-(1'-sn-glycerol)</name>
        <dbReference type="ChEBI" id="CHEBI:64716"/>
    </ligand>
</feature>
<comment type="catalytic activity">
    <reaction evidence="7">
        <text>L-cysteinyl-[prolipoprotein] + a 1,2-diacyl-sn-glycero-3-phospho-(1'-sn-glycerol) = an S-1,2-diacyl-sn-glyceryl-L-cysteinyl-[prolipoprotein] + sn-glycerol 1-phosphate + H(+)</text>
        <dbReference type="Rhea" id="RHEA:56712"/>
        <dbReference type="Rhea" id="RHEA-COMP:14679"/>
        <dbReference type="Rhea" id="RHEA-COMP:14680"/>
        <dbReference type="ChEBI" id="CHEBI:15378"/>
        <dbReference type="ChEBI" id="CHEBI:29950"/>
        <dbReference type="ChEBI" id="CHEBI:57685"/>
        <dbReference type="ChEBI" id="CHEBI:64716"/>
        <dbReference type="ChEBI" id="CHEBI:140658"/>
        <dbReference type="EC" id="2.5.1.145"/>
    </reaction>
</comment>
<evidence type="ECO:0000313" key="9">
    <source>
        <dbReference type="Proteomes" id="UP000076023"/>
    </source>
</evidence>
<dbReference type="STRING" id="690879.TSACC_2510"/>
<comment type="caution">
    <text evidence="8">The sequence shown here is derived from an EMBL/GenBank/DDBJ whole genome shotgun (WGS) entry which is preliminary data.</text>
</comment>
<evidence type="ECO:0000256" key="5">
    <source>
        <dbReference type="ARBA" id="ARBA00022989"/>
    </source>
</evidence>
<dbReference type="AlphaFoldDB" id="A0A146G3R4"/>
<keyword evidence="3 7" id="KW-0808">Transferase</keyword>
<gene>
    <name evidence="7" type="primary">lgt</name>
    <name evidence="8" type="ORF">TSACC_2510</name>
</gene>
<dbReference type="EMBL" id="BDCO01000002">
    <property type="protein sequence ID" value="GAT32113.1"/>
    <property type="molecule type" value="Genomic_DNA"/>
</dbReference>
<dbReference type="GO" id="GO:0008961">
    <property type="term" value="F:phosphatidylglycerol-prolipoprotein diacylglyceryl transferase activity"/>
    <property type="evidence" value="ECO:0007669"/>
    <property type="project" value="UniProtKB-UniRule"/>
</dbReference>
<keyword evidence="4 7" id="KW-0812">Transmembrane</keyword>
<dbReference type="Proteomes" id="UP000076023">
    <property type="component" value="Unassembled WGS sequence"/>
</dbReference>
<protein>
    <recommendedName>
        <fullName evidence="7">Phosphatidylglycerol--prolipoprotein diacylglyceryl transferase</fullName>
        <ecNumber evidence="7">2.5.1.145</ecNumber>
    </recommendedName>
</protein>
<dbReference type="GO" id="GO:0042158">
    <property type="term" value="P:lipoprotein biosynthetic process"/>
    <property type="evidence" value="ECO:0007669"/>
    <property type="project" value="UniProtKB-UniRule"/>
</dbReference>
<feature type="transmembrane region" description="Helical" evidence="7">
    <location>
        <begin position="24"/>
        <end position="44"/>
    </location>
</feature>
<keyword evidence="9" id="KW-1185">Reference proteome</keyword>
<feature type="transmembrane region" description="Helical" evidence="7">
    <location>
        <begin position="56"/>
        <end position="79"/>
    </location>
</feature>
<accession>A0A146G3R4</accession>
<dbReference type="PANTHER" id="PTHR30589">
    <property type="entry name" value="PROLIPOPROTEIN DIACYLGLYCERYL TRANSFERASE"/>
    <property type="match status" value="1"/>
</dbReference>
<comment type="function">
    <text evidence="7">Catalyzes the transfer of the diacylglyceryl group from phosphatidylglycerol to the sulfhydryl group of the N-terminal cysteine of a prolipoprotein, the first step in the formation of mature lipoproteins.</text>
</comment>
<dbReference type="PROSITE" id="PS01311">
    <property type="entry name" value="LGT"/>
    <property type="match status" value="1"/>
</dbReference>
<comment type="pathway">
    <text evidence="7">Protein modification; lipoprotein biosynthesis (diacylglyceryl transfer).</text>
</comment>
<proteinExistence type="inferred from homology"/>
<dbReference type="UniPathway" id="UPA00664"/>
<evidence type="ECO:0000256" key="4">
    <source>
        <dbReference type="ARBA" id="ARBA00022692"/>
    </source>
</evidence>
<evidence type="ECO:0000256" key="6">
    <source>
        <dbReference type="ARBA" id="ARBA00023136"/>
    </source>
</evidence>
<dbReference type="InterPro" id="IPR001640">
    <property type="entry name" value="Lgt"/>
</dbReference>
<dbReference type="OrthoDB" id="871140at2"/>
<feature type="transmembrane region" description="Helical" evidence="7">
    <location>
        <begin position="285"/>
        <end position="303"/>
    </location>
</feature>
<dbReference type="EC" id="2.5.1.145" evidence="7"/>
<evidence type="ECO:0000256" key="2">
    <source>
        <dbReference type="ARBA" id="ARBA00022475"/>
    </source>
</evidence>
<dbReference type="Pfam" id="PF01790">
    <property type="entry name" value="LGT"/>
    <property type="match status" value="1"/>
</dbReference>
<dbReference type="FunCoup" id="A0A146G3R4">
    <property type="interactions" value="303"/>
</dbReference>
<evidence type="ECO:0000313" key="8">
    <source>
        <dbReference type="EMBL" id="GAT32113.1"/>
    </source>
</evidence>
<comment type="similarity">
    <text evidence="1 7">Belongs to the Lgt family.</text>
</comment>
<feature type="transmembrane region" description="Helical" evidence="7">
    <location>
        <begin position="99"/>
        <end position="115"/>
    </location>
</feature>
<keyword evidence="5 7" id="KW-1133">Transmembrane helix</keyword>
<keyword evidence="2 7" id="KW-1003">Cell membrane</keyword>
<evidence type="ECO:0000256" key="7">
    <source>
        <dbReference type="HAMAP-Rule" id="MF_01147"/>
    </source>
</evidence>
<dbReference type="InParanoid" id="A0A146G3R4"/>
<comment type="subcellular location">
    <subcellularLocation>
        <location evidence="7">Cell membrane</location>
        <topology evidence="7">Multi-pass membrane protein</topology>
    </subcellularLocation>
</comment>
<evidence type="ECO:0000256" key="3">
    <source>
        <dbReference type="ARBA" id="ARBA00022679"/>
    </source>
</evidence>
<dbReference type="PANTHER" id="PTHR30589:SF0">
    <property type="entry name" value="PHOSPHATIDYLGLYCEROL--PROLIPOPROTEIN DIACYLGLYCERYL TRANSFERASE"/>
    <property type="match status" value="1"/>
</dbReference>
<organism evidence="8 9">
    <name type="scientific">Terrimicrobium sacchariphilum</name>
    <dbReference type="NCBI Taxonomy" id="690879"/>
    <lineage>
        <taxon>Bacteria</taxon>
        <taxon>Pseudomonadati</taxon>
        <taxon>Verrucomicrobiota</taxon>
        <taxon>Terrimicrobiia</taxon>
        <taxon>Terrimicrobiales</taxon>
        <taxon>Terrimicrobiaceae</taxon>
        <taxon>Terrimicrobium</taxon>
    </lineage>
</organism>
<sequence>MLAYYVHDLSPYLIRFTEVFGLRWYGLAYVAAFFLGILVVKSLSRRGYCDIPEAKVADFIIGGAIFGVLLGGRLGYMLFYNWDGLIHDPISIVRVWDGGMSAHGGIIGLTLYTWWYSRHARISWRNIGDNVVVAAPLGLLLGRLANFINGELYGRVTNVPWAVQFPKELYTAPQETVSLALQESTSINPAWNSVDAIIEASRDSEPLRAALAGILSPRHPSQFYEAFLEGALLFTVLWLLRTRVRMPNGVLTAIFFFGYALLRSVAEFFREPDAPLTGSLTRGQFLSIFLILIGVGFLVAAMIKPSYPRGRS</sequence>
<evidence type="ECO:0000256" key="1">
    <source>
        <dbReference type="ARBA" id="ARBA00007150"/>
    </source>
</evidence>
<name>A0A146G3R4_TERSA</name>
<dbReference type="GO" id="GO:0005886">
    <property type="term" value="C:plasma membrane"/>
    <property type="evidence" value="ECO:0007669"/>
    <property type="project" value="UniProtKB-SubCell"/>
</dbReference>
<dbReference type="NCBIfam" id="TIGR00544">
    <property type="entry name" value="lgt"/>
    <property type="match status" value="1"/>
</dbReference>
<keyword evidence="8" id="KW-0449">Lipoprotein</keyword>
<feature type="transmembrane region" description="Helical" evidence="7">
    <location>
        <begin position="247"/>
        <end position="265"/>
    </location>
</feature>
<reference evidence="9" key="1">
    <citation type="journal article" date="2017" name="Genome Announc.">
        <title>Draft Genome Sequence of Terrimicrobium sacchariphilum NM-5T, a Facultative Anaerobic Soil Bacterium of the Class Spartobacteria.</title>
        <authorList>
            <person name="Qiu Y.L."/>
            <person name="Tourlousse D.M."/>
            <person name="Matsuura N."/>
            <person name="Ohashi A."/>
            <person name="Sekiguchi Y."/>
        </authorList>
    </citation>
    <scope>NUCLEOTIDE SEQUENCE [LARGE SCALE GENOMIC DNA]</scope>
    <source>
        <strain evidence="9">NM-5</strain>
    </source>
</reference>
<dbReference type="HAMAP" id="MF_01147">
    <property type="entry name" value="Lgt"/>
    <property type="match status" value="1"/>
</dbReference>